<proteinExistence type="predicted"/>
<dbReference type="RefSeq" id="XP_049137358.1">
    <property type="nucleotide sequence ID" value="XM_049296134.1"/>
</dbReference>
<accession>A0A9Q8W9K1</accession>
<feature type="non-terminal residue" evidence="1">
    <location>
        <position position="1"/>
    </location>
</feature>
<evidence type="ECO:0000313" key="2">
    <source>
        <dbReference type="Proteomes" id="UP000830671"/>
    </source>
</evidence>
<dbReference type="Proteomes" id="UP000830671">
    <property type="component" value="Chromosome 10"/>
</dbReference>
<dbReference type="EMBL" id="CP019472">
    <property type="protein sequence ID" value="UQC75713.1"/>
    <property type="molecule type" value="Genomic_DNA"/>
</dbReference>
<organism evidence="1 2">
    <name type="scientific">Colletotrichum lupini</name>
    <dbReference type="NCBI Taxonomy" id="145971"/>
    <lineage>
        <taxon>Eukaryota</taxon>
        <taxon>Fungi</taxon>
        <taxon>Dikarya</taxon>
        <taxon>Ascomycota</taxon>
        <taxon>Pezizomycotina</taxon>
        <taxon>Sordariomycetes</taxon>
        <taxon>Hypocreomycetidae</taxon>
        <taxon>Glomerellales</taxon>
        <taxon>Glomerellaceae</taxon>
        <taxon>Colletotrichum</taxon>
        <taxon>Colletotrichum acutatum species complex</taxon>
    </lineage>
</organism>
<name>A0A9Q8W9K1_9PEZI</name>
<protein>
    <submittedName>
        <fullName evidence="1">Uncharacterized protein</fullName>
    </submittedName>
</protein>
<keyword evidence="2" id="KW-1185">Reference proteome</keyword>
<reference evidence="1" key="1">
    <citation type="journal article" date="2021" name="Mol. Plant Microbe Interact.">
        <title>Complete Genome Sequence of the Plant-Pathogenic Fungus Colletotrichum lupini.</title>
        <authorList>
            <person name="Baroncelli R."/>
            <person name="Pensec F."/>
            <person name="Da Lio D."/>
            <person name="Boufleur T."/>
            <person name="Vicente I."/>
            <person name="Sarrocco S."/>
            <person name="Picot A."/>
            <person name="Baraldi E."/>
            <person name="Sukno S."/>
            <person name="Thon M."/>
            <person name="Le Floch G."/>
        </authorList>
    </citation>
    <scope>NUCLEOTIDE SEQUENCE</scope>
    <source>
        <strain evidence="1">IMI 504893</strain>
    </source>
</reference>
<dbReference type="GeneID" id="73351144"/>
<dbReference type="AlphaFoldDB" id="A0A9Q8W9K1"/>
<dbReference type="KEGG" id="clup:CLUP02_17221"/>
<evidence type="ECO:0000313" key="1">
    <source>
        <dbReference type="EMBL" id="UQC75713.1"/>
    </source>
</evidence>
<gene>
    <name evidence="1" type="ORF">CLUP02_17221</name>
</gene>
<sequence>EPVPKTKWVDGNLSPPALACPPAHRSVERVSPRDECRFSRRRPLGPGAGDPWGAAWSIFLPNSVNLRTNLNRSSVASNRAFDCNPLCLEIESDYSITKSPGSNAGPLVAPRPGLCSPQNLRLPLFRYRMGLSSAEIAKRESLDRDSRRQGL</sequence>